<dbReference type="InterPro" id="IPR039175">
    <property type="entry name" value="TIM22"/>
</dbReference>
<dbReference type="GO" id="GO:0042721">
    <property type="term" value="C:TIM22 mitochondrial import inner membrane insertion complex"/>
    <property type="evidence" value="ECO:0007669"/>
    <property type="project" value="InterPro"/>
</dbReference>
<evidence type="ECO:0000313" key="8">
    <source>
        <dbReference type="Proteomes" id="UP000825935"/>
    </source>
</evidence>
<dbReference type="GO" id="GO:0045039">
    <property type="term" value="P:protein insertion into mitochondrial inner membrane"/>
    <property type="evidence" value="ECO:0007669"/>
    <property type="project" value="InterPro"/>
</dbReference>
<protein>
    <submittedName>
        <fullName evidence="7">Uncharacterized protein</fullName>
    </submittedName>
</protein>
<gene>
    <name evidence="7" type="ORF">KP509_36G058300</name>
</gene>
<evidence type="ECO:0000313" key="7">
    <source>
        <dbReference type="EMBL" id="KAH7281684.1"/>
    </source>
</evidence>
<accession>A0A8T2QDC0</accession>
<comment type="caution">
    <text evidence="7">The sequence shown here is derived from an EMBL/GenBank/DDBJ whole genome shotgun (WGS) entry which is preliminary data.</text>
</comment>
<evidence type="ECO:0000256" key="5">
    <source>
        <dbReference type="SAM" id="MobiDB-lite"/>
    </source>
</evidence>
<keyword evidence="4 6" id="KW-0472">Membrane</keyword>
<dbReference type="PANTHER" id="PTHR14110:SF10">
    <property type="entry name" value="OS04G0376100 PROTEIN"/>
    <property type="match status" value="1"/>
</dbReference>
<name>A0A8T2QDC0_CERRI</name>
<evidence type="ECO:0000256" key="2">
    <source>
        <dbReference type="ARBA" id="ARBA00022692"/>
    </source>
</evidence>
<dbReference type="OMA" id="ICATYAT"/>
<comment type="subcellular location">
    <subcellularLocation>
        <location evidence="1">Membrane</location>
        <topology evidence="1">Multi-pass membrane protein</topology>
    </subcellularLocation>
</comment>
<feature type="region of interest" description="Disordered" evidence="5">
    <location>
        <begin position="1"/>
        <end position="24"/>
    </location>
</feature>
<feature type="compositionally biased region" description="Basic and acidic residues" evidence="5">
    <location>
        <begin position="208"/>
        <end position="218"/>
    </location>
</feature>
<evidence type="ECO:0000256" key="1">
    <source>
        <dbReference type="ARBA" id="ARBA00004141"/>
    </source>
</evidence>
<evidence type="ECO:0000256" key="4">
    <source>
        <dbReference type="ARBA" id="ARBA00023136"/>
    </source>
</evidence>
<dbReference type="AlphaFoldDB" id="A0A8T2QDC0"/>
<dbReference type="EMBL" id="CM035441">
    <property type="protein sequence ID" value="KAH7281684.1"/>
    <property type="molecule type" value="Genomic_DNA"/>
</dbReference>
<proteinExistence type="predicted"/>
<sequence>MGASGDEEENSKGRSKNLVSNREGFCPSGRPLNYEGNRNWETRIMTRTIYGATIGALAGVGIGLYKRQNPFTWFTSMGANCAIATCCFCGFQELTRELRAADPDDWANSFLGGLASGALLGRLHGGPTRALPTALLFASIGTGINFGALLLKEYRLRHLLAAQVSNEGDKATVSASKQSLLSALYNFELPEWSPIQKLDEEEAKRRLVERENQRRRTLDSLQTGSLPAKDN</sequence>
<feature type="transmembrane region" description="Helical" evidence="6">
    <location>
        <begin position="130"/>
        <end position="151"/>
    </location>
</feature>
<dbReference type="PANTHER" id="PTHR14110">
    <property type="entry name" value="MITOCHONDRIAL IMPORT INNER MEMBRANE TRANSLOCASE SUBUNIT TIM22"/>
    <property type="match status" value="1"/>
</dbReference>
<keyword evidence="3 6" id="KW-1133">Transmembrane helix</keyword>
<evidence type="ECO:0000256" key="6">
    <source>
        <dbReference type="SAM" id="Phobius"/>
    </source>
</evidence>
<organism evidence="7 8">
    <name type="scientific">Ceratopteris richardii</name>
    <name type="common">Triangle waterfern</name>
    <dbReference type="NCBI Taxonomy" id="49495"/>
    <lineage>
        <taxon>Eukaryota</taxon>
        <taxon>Viridiplantae</taxon>
        <taxon>Streptophyta</taxon>
        <taxon>Embryophyta</taxon>
        <taxon>Tracheophyta</taxon>
        <taxon>Polypodiopsida</taxon>
        <taxon>Polypodiidae</taxon>
        <taxon>Polypodiales</taxon>
        <taxon>Pteridineae</taxon>
        <taxon>Pteridaceae</taxon>
        <taxon>Parkerioideae</taxon>
        <taxon>Ceratopteris</taxon>
    </lineage>
</organism>
<dbReference type="GO" id="GO:0008320">
    <property type="term" value="F:protein transmembrane transporter activity"/>
    <property type="evidence" value="ECO:0007669"/>
    <property type="project" value="TreeGrafter"/>
</dbReference>
<dbReference type="OrthoDB" id="1913277at2759"/>
<feature type="region of interest" description="Disordered" evidence="5">
    <location>
        <begin position="208"/>
        <end position="231"/>
    </location>
</feature>
<keyword evidence="2 6" id="KW-0812">Transmembrane</keyword>
<dbReference type="Proteomes" id="UP000825935">
    <property type="component" value="Chromosome 36"/>
</dbReference>
<dbReference type="GO" id="GO:0030943">
    <property type="term" value="F:mitochondrion targeting sequence binding"/>
    <property type="evidence" value="ECO:0007669"/>
    <property type="project" value="TreeGrafter"/>
</dbReference>
<keyword evidence="8" id="KW-1185">Reference proteome</keyword>
<reference evidence="7" key="1">
    <citation type="submission" date="2021-08" db="EMBL/GenBank/DDBJ databases">
        <title>WGS assembly of Ceratopteris richardii.</title>
        <authorList>
            <person name="Marchant D.B."/>
            <person name="Chen G."/>
            <person name="Jenkins J."/>
            <person name="Shu S."/>
            <person name="Leebens-Mack J."/>
            <person name="Grimwood J."/>
            <person name="Schmutz J."/>
            <person name="Soltis P."/>
            <person name="Soltis D."/>
            <person name="Chen Z.-H."/>
        </authorList>
    </citation>
    <scope>NUCLEOTIDE SEQUENCE</scope>
    <source>
        <strain evidence="7">Whitten #5841</strain>
        <tissue evidence="7">Leaf</tissue>
    </source>
</reference>
<feature type="transmembrane region" description="Helical" evidence="6">
    <location>
        <begin position="48"/>
        <end position="65"/>
    </location>
</feature>
<evidence type="ECO:0000256" key="3">
    <source>
        <dbReference type="ARBA" id="ARBA00022989"/>
    </source>
</evidence>